<reference evidence="7 8" key="1">
    <citation type="submission" date="2024-04" db="EMBL/GenBank/DDBJ databases">
        <title>draft genome sequnece of Paenibacillus filicis.</title>
        <authorList>
            <person name="Kim D.-U."/>
        </authorList>
    </citation>
    <scope>NUCLEOTIDE SEQUENCE [LARGE SCALE GENOMIC DNA]</scope>
    <source>
        <strain evidence="7 8">KACC14197</strain>
    </source>
</reference>
<dbReference type="PANTHER" id="PTHR47053">
    <property type="entry name" value="MUREIN DD-ENDOPEPTIDASE MEPH-RELATED"/>
    <property type="match status" value="1"/>
</dbReference>
<comment type="similarity">
    <text evidence="1">Belongs to the peptidase C40 family.</text>
</comment>
<dbReference type="SUPFAM" id="SSF54001">
    <property type="entry name" value="Cysteine proteinases"/>
    <property type="match status" value="1"/>
</dbReference>
<keyword evidence="2" id="KW-0645">Protease</keyword>
<feature type="signal peptide" evidence="5">
    <location>
        <begin position="1"/>
        <end position="31"/>
    </location>
</feature>
<dbReference type="Gene3D" id="3.90.1720.10">
    <property type="entry name" value="endopeptidase domain like (from Nostoc punctiforme)"/>
    <property type="match status" value="1"/>
</dbReference>
<dbReference type="PROSITE" id="PS51935">
    <property type="entry name" value="NLPC_P60"/>
    <property type="match status" value="1"/>
</dbReference>
<evidence type="ECO:0000313" key="8">
    <source>
        <dbReference type="Proteomes" id="UP001469365"/>
    </source>
</evidence>
<comment type="caution">
    <text evidence="7">The sequence shown here is derived from an EMBL/GenBank/DDBJ whole genome shotgun (WGS) entry which is preliminary data.</text>
</comment>
<protein>
    <submittedName>
        <fullName evidence="7">C40 family peptidase</fullName>
    </submittedName>
</protein>
<sequence>MKRSFGMTIMTTALISGLLAASPGASTPAHAASLDTESISYAWMDQPLVKQNMLADAKRYIGTPYLWGGVTPDGFDCSGFVYFMLNKFGLEMKRTNSATMAEMGTAVSRSQLQPGDLVFFALHDPDTVSHVGFYIGDGQFISATRSAGIAVQSLDSSYWGPRYTGARRVY</sequence>
<accession>A0ABU9DD90</accession>
<evidence type="ECO:0000256" key="4">
    <source>
        <dbReference type="ARBA" id="ARBA00022807"/>
    </source>
</evidence>
<feature type="chain" id="PRO_5045688080" evidence="5">
    <location>
        <begin position="32"/>
        <end position="170"/>
    </location>
</feature>
<dbReference type="Pfam" id="PF00877">
    <property type="entry name" value="NLPC_P60"/>
    <property type="match status" value="1"/>
</dbReference>
<keyword evidence="8" id="KW-1185">Reference proteome</keyword>
<dbReference type="Proteomes" id="UP001469365">
    <property type="component" value="Unassembled WGS sequence"/>
</dbReference>
<dbReference type="InterPro" id="IPR038765">
    <property type="entry name" value="Papain-like_cys_pep_sf"/>
</dbReference>
<evidence type="ECO:0000256" key="5">
    <source>
        <dbReference type="SAM" id="SignalP"/>
    </source>
</evidence>
<organism evidence="7 8">
    <name type="scientific">Paenibacillus filicis</name>
    <dbReference type="NCBI Taxonomy" id="669464"/>
    <lineage>
        <taxon>Bacteria</taxon>
        <taxon>Bacillati</taxon>
        <taxon>Bacillota</taxon>
        <taxon>Bacilli</taxon>
        <taxon>Bacillales</taxon>
        <taxon>Paenibacillaceae</taxon>
        <taxon>Paenibacillus</taxon>
    </lineage>
</organism>
<dbReference type="EMBL" id="JBBPCC010000001">
    <property type="protein sequence ID" value="MEK8126812.1"/>
    <property type="molecule type" value="Genomic_DNA"/>
</dbReference>
<dbReference type="InterPro" id="IPR000064">
    <property type="entry name" value="NLP_P60_dom"/>
</dbReference>
<evidence type="ECO:0000256" key="1">
    <source>
        <dbReference type="ARBA" id="ARBA00007074"/>
    </source>
</evidence>
<proteinExistence type="inferred from homology"/>
<name>A0ABU9DD90_9BACL</name>
<dbReference type="InterPro" id="IPR051202">
    <property type="entry name" value="Peptidase_C40"/>
</dbReference>
<keyword evidence="3" id="KW-0378">Hydrolase</keyword>
<feature type="domain" description="NlpC/P60" evidence="6">
    <location>
        <begin position="47"/>
        <end position="170"/>
    </location>
</feature>
<gene>
    <name evidence="7" type="ORF">WMW72_02715</name>
</gene>
<evidence type="ECO:0000256" key="2">
    <source>
        <dbReference type="ARBA" id="ARBA00022670"/>
    </source>
</evidence>
<keyword evidence="5" id="KW-0732">Signal</keyword>
<evidence type="ECO:0000313" key="7">
    <source>
        <dbReference type="EMBL" id="MEK8126812.1"/>
    </source>
</evidence>
<evidence type="ECO:0000259" key="6">
    <source>
        <dbReference type="PROSITE" id="PS51935"/>
    </source>
</evidence>
<dbReference type="PANTHER" id="PTHR47053:SF1">
    <property type="entry name" value="MUREIN DD-ENDOPEPTIDASE MEPH-RELATED"/>
    <property type="match status" value="1"/>
</dbReference>
<keyword evidence="4" id="KW-0788">Thiol protease</keyword>
<evidence type="ECO:0000256" key="3">
    <source>
        <dbReference type="ARBA" id="ARBA00022801"/>
    </source>
</evidence>